<dbReference type="EMBL" id="UOFL01000148">
    <property type="protein sequence ID" value="VAW78341.1"/>
    <property type="molecule type" value="Genomic_DNA"/>
</dbReference>
<evidence type="ECO:0000313" key="1">
    <source>
        <dbReference type="EMBL" id="VAW78341.1"/>
    </source>
</evidence>
<protein>
    <submittedName>
        <fullName evidence="1">Uncharacterized protein</fullName>
    </submittedName>
</protein>
<reference evidence="1" key="1">
    <citation type="submission" date="2018-06" db="EMBL/GenBank/DDBJ databases">
        <authorList>
            <person name="Zhirakovskaya E."/>
        </authorList>
    </citation>
    <scope>NUCLEOTIDE SEQUENCE</scope>
</reference>
<dbReference type="AlphaFoldDB" id="A0A3B0YG03"/>
<accession>A0A3B0YG03</accession>
<gene>
    <name evidence="1" type="ORF">MNBD_GAMMA12-3783</name>
</gene>
<name>A0A3B0YG03_9ZZZZ</name>
<proteinExistence type="predicted"/>
<sequence>MISVNFIDDIDKSTYFPFELIDARKTKCKDVRLSFNDWDWFSETYNTDIINDYYMNGYGVQGLVLAARVAEGLEAYSDEMEPNSEGDTCYIMFSDLETAVETAEIASKMIKDRQIIERIIIVARENDLED</sequence>
<organism evidence="1">
    <name type="scientific">hydrothermal vent metagenome</name>
    <dbReference type="NCBI Taxonomy" id="652676"/>
    <lineage>
        <taxon>unclassified sequences</taxon>
        <taxon>metagenomes</taxon>
        <taxon>ecological metagenomes</taxon>
    </lineage>
</organism>